<evidence type="ECO:0000256" key="6">
    <source>
        <dbReference type="ARBA" id="ARBA00023136"/>
    </source>
</evidence>
<dbReference type="CDD" id="cd06261">
    <property type="entry name" value="TM_PBP2"/>
    <property type="match status" value="1"/>
</dbReference>
<feature type="transmembrane region" description="Helical" evidence="7">
    <location>
        <begin position="288"/>
        <end position="307"/>
    </location>
</feature>
<feature type="transmembrane region" description="Helical" evidence="7">
    <location>
        <begin position="149"/>
        <end position="176"/>
    </location>
</feature>
<dbReference type="Pfam" id="PF19300">
    <property type="entry name" value="BPD_transp_1_N"/>
    <property type="match status" value="1"/>
</dbReference>
<feature type="transmembrane region" description="Helical" evidence="7">
    <location>
        <begin position="109"/>
        <end position="137"/>
    </location>
</feature>
<evidence type="ECO:0000313" key="10">
    <source>
        <dbReference type="Proteomes" id="UP000617634"/>
    </source>
</evidence>
<keyword evidence="6 7" id="KW-0472">Membrane</keyword>
<dbReference type="GO" id="GO:0005886">
    <property type="term" value="C:plasma membrane"/>
    <property type="evidence" value="ECO:0007669"/>
    <property type="project" value="UniProtKB-SubCell"/>
</dbReference>
<reference evidence="9" key="1">
    <citation type="submission" date="2020-11" db="EMBL/GenBank/DDBJ databases">
        <title>Novosphingobium aureum sp. nov., a marine bacterium isolated from sediment of a salt flat.</title>
        <authorList>
            <person name="Yoo Y."/>
            <person name="Kim J.-J."/>
        </authorList>
    </citation>
    <scope>NUCLEOTIDE SEQUENCE</scope>
    <source>
        <strain evidence="9">YJ-S2-02</strain>
    </source>
</reference>
<keyword evidence="2 7" id="KW-0813">Transport</keyword>
<keyword evidence="4 7" id="KW-0812">Transmembrane</keyword>
<evidence type="ECO:0000313" key="9">
    <source>
        <dbReference type="EMBL" id="MBH0114457.1"/>
    </source>
</evidence>
<feature type="domain" description="ABC transmembrane type-1" evidence="8">
    <location>
        <begin position="110"/>
        <end position="307"/>
    </location>
</feature>
<dbReference type="EMBL" id="JADZGI010000003">
    <property type="protein sequence ID" value="MBH0114457.1"/>
    <property type="molecule type" value="Genomic_DNA"/>
</dbReference>
<keyword evidence="10" id="KW-1185">Reference proteome</keyword>
<proteinExistence type="inferred from homology"/>
<dbReference type="InterPro" id="IPR045621">
    <property type="entry name" value="BPD_transp_1_N"/>
</dbReference>
<feature type="transmembrane region" description="Helical" evidence="7">
    <location>
        <begin position="188"/>
        <end position="207"/>
    </location>
</feature>
<comment type="caution">
    <text evidence="9">The sequence shown here is derived from an EMBL/GenBank/DDBJ whole genome shotgun (WGS) entry which is preliminary data.</text>
</comment>
<dbReference type="PROSITE" id="PS50928">
    <property type="entry name" value="ABC_TM1"/>
    <property type="match status" value="1"/>
</dbReference>
<sequence>MAGLNGLLGAGEQAGRRWSAIAAPLLSLAVLVLATASLLFFLLRLSGDPALVIAGGEPTPAQLDAIRAEYGFDRSLWVQYLAFLADLVRLDFGLSFASGRPALDVVLDAFPATVLLGALGMGLTLLVGIPLGLWLGMNPQARARRIVRGIVFCLQGVPGFIVALLLVQVFAIQLVWLPALGRAGAQTWILPAVSIMTFMAPTLARLLEANTQVAAASPYVLTARATGASELGIAVREVARNALLGTLGYIGAQVAFLMTGLVVLESIFAWPGIGWLLVQSTTNLDFPVVQAAVLLIVLVIAMVTALTRLAQRWLDPRIGGAHG</sequence>
<dbReference type="Proteomes" id="UP000617634">
    <property type="component" value="Unassembled WGS sequence"/>
</dbReference>
<dbReference type="SUPFAM" id="SSF161098">
    <property type="entry name" value="MetI-like"/>
    <property type="match status" value="1"/>
</dbReference>
<evidence type="ECO:0000256" key="2">
    <source>
        <dbReference type="ARBA" id="ARBA00022448"/>
    </source>
</evidence>
<dbReference type="AlphaFoldDB" id="A0A931MLV1"/>
<comment type="similarity">
    <text evidence="7">Belongs to the binding-protein-dependent transport system permease family.</text>
</comment>
<dbReference type="RefSeq" id="WP_197165862.1">
    <property type="nucleotide sequence ID" value="NZ_JADZGI010000003.1"/>
</dbReference>
<dbReference type="Pfam" id="PF00528">
    <property type="entry name" value="BPD_transp_1"/>
    <property type="match status" value="1"/>
</dbReference>
<dbReference type="InterPro" id="IPR035906">
    <property type="entry name" value="MetI-like_sf"/>
</dbReference>
<organism evidence="9 10">
    <name type="scientific">Novosphingobium aureum</name>
    <dbReference type="NCBI Taxonomy" id="2792964"/>
    <lineage>
        <taxon>Bacteria</taxon>
        <taxon>Pseudomonadati</taxon>
        <taxon>Pseudomonadota</taxon>
        <taxon>Alphaproteobacteria</taxon>
        <taxon>Sphingomonadales</taxon>
        <taxon>Sphingomonadaceae</taxon>
        <taxon>Novosphingobium</taxon>
    </lineage>
</organism>
<accession>A0A931MLV1</accession>
<dbReference type="InterPro" id="IPR000515">
    <property type="entry name" value="MetI-like"/>
</dbReference>
<evidence type="ECO:0000256" key="5">
    <source>
        <dbReference type="ARBA" id="ARBA00022989"/>
    </source>
</evidence>
<evidence type="ECO:0000256" key="3">
    <source>
        <dbReference type="ARBA" id="ARBA00022475"/>
    </source>
</evidence>
<evidence type="ECO:0000256" key="1">
    <source>
        <dbReference type="ARBA" id="ARBA00004651"/>
    </source>
</evidence>
<keyword evidence="5 7" id="KW-1133">Transmembrane helix</keyword>
<dbReference type="PANTHER" id="PTHR43163">
    <property type="entry name" value="DIPEPTIDE TRANSPORT SYSTEM PERMEASE PROTEIN DPPB-RELATED"/>
    <property type="match status" value="1"/>
</dbReference>
<evidence type="ECO:0000256" key="4">
    <source>
        <dbReference type="ARBA" id="ARBA00022692"/>
    </source>
</evidence>
<dbReference type="PANTHER" id="PTHR43163:SF3">
    <property type="entry name" value="PEPTIDE ABC TRANSPORTER PERMEASE PROTEIN"/>
    <property type="match status" value="1"/>
</dbReference>
<keyword evidence="3" id="KW-1003">Cell membrane</keyword>
<protein>
    <submittedName>
        <fullName evidence="9">ABC transporter permease</fullName>
    </submittedName>
</protein>
<dbReference type="GO" id="GO:0055085">
    <property type="term" value="P:transmembrane transport"/>
    <property type="evidence" value="ECO:0007669"/>
    <property type="project" value="InterPro"/>
</dbReference>
<dbReference type="Gene3D" id="1.10.3720.10">
    <property type="entry name" value="MetI-like"/>
    <property type="match status" value="1"/>
</dbReference>
<name>A0A931MLV1_9SPHN</name>
<evidence type="ECO:0000259" key="8">
    <source>
        <dbReference type="PROSITE" id="PS50928"/>
    </source>
</evidence>
<evidence type="ECO:0000256" key="7">
    <source>
        <dbReference type="RuleBase" id="RU363032"/>
    </source>
</evidence>
<feature type="transmembrane region" description="Helical" evidence="7">
    <location>
        <begin position="246"/>
        <end position="268"/>
    </location>
</feature>
<feature type="transmembrane region" description="Helical" evidence="7">
    <location>
        <begin position="20"/>
        <end position="43"/>
    </location>
</feature>
<gene>
    <name evidence="9" type="ORF">I5E68_16040</name>
</gene>
<comment type="subcellular location">
    <subcellularLocation>
        <location evidence="1 7">Cell membrane</location>
        <topology evidence="1 7">Multi-pass membrane protein</topology>
    </subcellularLocation>
</comment>